<proteinExistence type="inferred from homology"/>
<comment type="function">
    <text evidence="9">Microtubule inner protein (MIP) part of the dynein-decorated doublet microtubules (DMTs) in cilia and flagellar axoneme. Forms filamentous polymers in the walls of ciliary and flagellar microtubules.</text>
</comment>
<keyword evidence="3" id="KW-0963">Cytoplasm</keyword>
<evidence type="ECO:0000256" key="6">
    <source>
        <dbReference type="ARBA" id="ARBA00023069"/>
    </source>
</evidence>
<keyword evidence="7" id="KW-0206">Cytoskeleton</keyword>
<evidence type="ECO:0000256" key="9">
    <source>
        <dbReference type="ARBA" id="ARBA00045224"/>
    </source>
</evidence>
<comment type="subcellular location">
    <subcellularLocation>
        <location evidence="10">Cytoplasm</location>
        <location evidence="10">Cytoskeleton</location>
        <location evidence="10">Cilium axoneme</location>
    </subcellularLocation>
    <subcellularLocation>
        <location evidence="1">Cytoplasm</location>
        <location evidence="1">Cytoskeleton</location>
        <location evidence="1">Flagellum axoneme</location>
    </subcellularLocation>
</comment>
<dbReference type="GO" id="GO:0015630">
    <property type="term" value="C:microtubule cytoskeleton"/>
    <property type="evidence" value="ECO:0007669"/>
    <property type="project" value="UniProtKB-UniRule"/>
</dbReference>
<dbReference type="GO" id="GO:0060271">
    <property type="term" value="P:cilium assembly"/>
    <property type="evidence" value="ECO:0007669"/>
    <property type="project" value="UniProtKB-UniRule"/>
</dbReference>
<evidence type="ECO:0000256" key="1">
    <source>
        <dbReference type="ARBA" id="ARBA00004611"/>
    </source>
</evidence>
<protein>
    <recommendedName>
        <fullName evidence="10">Tektin</fullName>
    </recommendedName>
</protein>
<organism evidence="11 12">
    <name type="scientific">Cinara cedri</name>
    <dbReference type="NCBI Taxonomy" id="506608"/>
    <lineage>
        <taxon>Eukaryota</taxon>
        <taxon>Metazoa</taxon>
        <taxon>Ecdysozoa</taxon>
        <taxon>Arthropoda</taxon>
        <taxon>Hexapoda</taxon>
        <taxon>Insecta</taxon>
        <taxon>Pterygota</taxon>
        <taxon>Neoptera</taxon>
        <taxon>Paraneoptera</taxon>
        <taxon>Hemiptera</taxon>
        <taxon>Sternorrhyncha</taxon>
        <taxon>Aphidomorpha</taxon>
        <taxon>Aphidoidea</taxon>
        <taxon>Aphididae</taxon>
        <taxon>Lachninae</taxon>
        <taxon>Cinara</taxon>
    </lineage>
</organism>
<dbReference type="InterPro" id="IPR000435">
    <property type="entry name" value="Tektins"/>
</dbReference>
<dbReference type="GO" id="GO:0005930">
    <property type="term" value="C:axoneme"/>
    <property type="evidence" value="ECO:0007669"/>
    <property type="project" value="UniProtKB-SubCell"/>
</dbReference>
<keyword evidence="4 10" id="KW-0282">Flagellum</keyword>
<accession>A0A5E4M5S3</accession>
<evidence type="ECO:0000313" key="11">
    <source>
        <dbReference type="EMBL" id="VVC26078.1"/>
    </source>
</evidence>
<dbReference type="InterPro" id="IPR048256">
    <property type="entry name" value="Tektin-like"/>
</dbReference>
<keyword evidence="6 10" id="KW-0969">Cilium</keyword>
<evidence type="ECO:0000313" key="12">
    <source>
        <dbReference type="Proteomes" id="UP000325440"/>
    </source>
</evidence>
<sequence length="411" mass="47901">MDNCHHETEELYNYYRTQTPAQWLDNSCLEISVAEKQQEFAQRLALQADRLIGRSNESVLKKESEVDHRSKVTVKDVEYKCDEIEKQKHNVVEEIDLLVACQKRIEYVINNFSAEALDAIAECLRLRKCRASIDLIFDNVEEQLIRERELILIVKLQLEDLFDKVMIQIRKLRKFDVDLGEDLHGKLETLKIENHGRTFNEKNIDLCILDDQHVIEEAKVSLTNWNRYSTELILAANQALVESRPTRVSFDNISTKLIADLAVQAEVVNKAIRLRVVDYQEVIVKLKTQRAEIIKNLKIVEESIEKLHKAIDEKATHIALVTTRLLNRSHREGINLCRDELEVKLREEETELLDDLNNLKTLLTESVTCHRRLGQSIARIDAQLQVKENSLKIDNVLCLEQRKRINYDNIF</sequence>
<name>A0A5E4M5S3_9HEMI</name>
<dbReference type="EMBL" id="CABPRJ010000024">
    <property type="protein sequence ID" value="VVC26078.1"/>
    <property type="molecule type" value="Genomic_DNA"/>
</dbReference>
<dbReference type="AlphaFoldDB" id="A0A5E4M5S3"/>
<comment type="similarity">
    <text evidence="2 10">Belongs to the tektin family.</text>
</comment>
<dbReference type="OrthoDB" id="10054259at2759"/>
<dbReference type="PANTHER" id="PTHR19960:SF25">
    <property type="entry name" value="TEKTIN-1"/>
    <property type="match status" value="1"/>
</dbReference>
<dbReference type="GO" id="GO:0005634">
    <property type="term" value="C:nucleus"/>
    <property type="evidence" value="ECO:0007669"/>
    <property type="project" value="TreeGrafter"/>
</dbReference>
<evidence type="ECO:0000256" key="10">
    <source>
        <dbReference type="RuleBase" id="RU367040"/>
    </source>
</evidence>
<evidence type="ECO:0000256" key="2">
    <source>
        <dbReference type="ARBA" id="ARBA00007209"/>
    </source>
</evidence>
<evidence type="ECO:0000256" key="5">
    <source>
        <dbReference type="ARBA" id="ARBA00023054"/>
    </source>
</evidence>
<evidence type="ECO:0000256" key="3">
    <source>
        <dbReference type="ARBA" id="ARBA00022490"/>
    </source>
</evidence>
<evidence type="ECO:0000256" key="7">
    <source>
        <dbReference type="ARBA" id="ARBA00023212"/>
    </source>
</evidence>
<evidence type="ECO:0000256" key="4">
    <source>
        <dbReference type="ARBA" id="ARBA00022846"/>
    </source>
</evidence>
<reference evidence="11 12" key="1">
    <citation type="submission" date="2019-08" db="EMBL/GenBank/DDBJ databases">
        <authorList>
            <person name="Alioto T."/>
            <person name="Alioto T."/>
            <person name="Gomez Garrido J."/>
        </authorList>
    </citation>
    <scope>NUCLEOTIDE SEQUENCE [LARGE SCALE GENOMIC DNA]</scope>
</reference>
<evidence type="ECO:0000256" key="8">
    <source>
        <dbReference type="ARBA" id="ARBA00023273"/>
    </source>
</evidence>
<dbReference type="PANTHER" id="PTHR19960">
    <property type="entry name" value="TEKTIN"/>
    <property type="match status" value="1"/>
</dbReference>
<keyword evidence="8 10" id="KW-0966">Cell projection</keyword>
<dbReference type="Pfam" id="PF03148">
    <property type="entry name" value="Tektin"/>
    <property type="match status" value="1"/>
</dbReference>
<keyword evidence="5" id="KW-0175">Coiled coil</keyword>
<dbReference type="Proteomes" id="UP000325440">
    <property type="component" value="Unassembled WGS sequence"/>
</dbReference>
<keyword evidence="12" id="KW-1185">Reference proteome</keyword>
<dbReference type="GO" id="GO:0060294">
    <property type="term" value="P:cilium movement involved in cell motility"/>
    <property type="evidence" value="ECO:0007669"/>
    <property type="project" value="UniProtKB-UniRule"/>
</dbReference>
<dbReference type="PRINTS" id="PR00511">
    <property type="entry name" value="TEKTIN"/>
</dbReference>
<gene>
    <name evidence="11" type="ORF">CINCED_3A012879</name>
</gene>